<dbReference type="SUPFAM" id="SSF53098">
    <property type="entry name" value="Ribonuclease H-like"/>
    <property type="match status" value="1"/>
</dbReference>
<dbReference type="InterPro" id="IPR036397">
    <property type="entry name" value="RNaseH_sf"/>
</dbReference>
<gene>
    <name evidence="4" type="ORF">SAMN04487779_10215</name>
</gene>
<dbReference type="Gene3D" id="3.30.420.10">
    <property type="entry name" value="Ribonuclease H-like superfamily/Ribonuclease H"/>
    <property type="match status" value="1"/>
</dbReference>
<dbReference type="PANTHER" id="PTHR35004">
    <property type="entry name" value="TRANSPOSASE RV3428C-RELATED"/>
    <property type="match status" value="1"/>
</dbReference>
<feature type="domain" description="HTH IS408-type" evidence="2">
    <location>
        <begin position="11"/>
        <end position="93"/>
    </location>
</feature>
<dbReference type="InterPro" id="IPR001584">
    <property type="entry name" value="Integrase_cat-core"/>
</dbReference>
<dbReference type="PROSITE" id="PS50532">
    <property type="entry name" value="HTH_IS408"/>
    <property type="match status" value="1"/>
</dbReference>
<dbReference type="PROSITE" id="PS50994">
    <property type="entry name" value="INTEGRASE"/>
    <property type="match status" value="1"/>
</dbReference>
<comment type="similarity">
    <text evidence="1">Belongs to the transposase IS21/IS408/IS1162 family.</text>
</comment>
<dbReference type="PANTHER" id="PTHR35004:SF8">
    <property type="entry name" value="TRANSPOSASE RV3428C-RELATED"/>
    <property type="match status" value="1"/>
</dbReference>
<dbReference type="GO" id="GO:0015074">
    <property type="term" value="P:DNA integration"/>
    <property type="evidence" value="ECO:0007669"/>
    <property type="project" value="InterPro"/>
</dbReference>
<dbReference type="NCBIfam" id="NF033546">
    <property type="entry name" value="transpos_IS21"/>
    <property type="match status" value="1"/>
</dbReference>
<dbReference type="STRING" id="938405.SAMN02927895_05197"/>
<dbReference type="EMBL" id="FMZX01000021">
    <property type="protein sequence ID" value="SDE17207.1"/>
    <property type="molecule type" value="Genomic_DNA"/>
</dbReference>
<evidence type="ECO:0000256" key="1">
    <source>
        <dbReference type="ARBA" id="ARBA00009277"/>
    </source>
</evidence>
<evidence type="ECO:0000259" key="2">
    <source>
        <dbReference type="PROSITE" id="PS50532"/>
    </source>
</evidence>
<proteinExistence type="inferred from homology"/>
<sequence>MPAERVSMRRVREILRLKYEAGASDRAIARLVDVARSTVRLCLDRVAAAGLAWPLPTTLTDGALEALLFAGGGAPAGQRRKVEPDWVEVHRELRRPGVTLMLLWDEYRATTPGGYQYSRWCELYRAWEARLSPTMRQVHPAGERLFVDFAGQTVEVVDPTTGEVRTAQVFVAVLGASSYTYAEAVWTQSLPDWIGAHVRTLEFLGGVPRQVVPDNLRAGVLRANWYEPGLNPTYRDLAAHYGTAILPARVRRPRDKAKVEAGVLVVERWILARLRHQRFASLAALNAAIAALLADLNARPMRRLGVSRRQLFDELDRPALAALPAEPFVYAEWRIRRVGLDYHVDIDGHYYSAPHRLLRQQVEARLTARTVELFHKGERVAVHIRGGLRGRHTTLPEHMPQAHRRHAEWTIERIGREAAAIGPATAALTAIILESRPHPEQGFRACLGILRLLRTYGRERLEAACARGLDIGARSYGSIQSILQHGLNRQAAPRPARDGEELPLLHPNIRGSGYYH</sequence>
<dbReference type="InterPro" id="IPR012337">
    <property type="entry name" value="RNaseH-like_sf"/>
</dbReference>
<reference evidence="4 5" key="1">
    <citation type="submission" date="2016-10" db="EMBL/GenBank/DDBJ databases">
        <authorList>
            <person name="de Groot N.N."/>
        </authorList>
    </citation>
    <scope>NUCLEOTIDE SEQUENCE [LARGE SCALE GENOMIC DNA]</scope>
    <source>
        <strain evidence="4 5">CPCC 100156</strain>
    </source>
</reference>
<keyword evidence="5" id="KW-1185">Reference proteome</keyword>
<organism evidence="4 5">
    <name type="scientific">Belnapia rosea</name>
    <dbReference type="NCBI Taxonomy" id="938405"/>
    <lineage>
        <taxon>Bacteria</taxon>
        <taxon>Pseudomonadati</taxon>
        <taxon>Pseudomonadota</taxon>
        <taxon>Alphaproteobacteria</taxon>
        <taxon>Acetobacterales</taxon>
        <taxon>Roseomonadaceae</taxon>
        <taxon>Belnapia</taxon>
    </lineage>
</organism>
<dbReference type="Proteomes" id="UP000198925">
    <property type="component" value="Unassembled WGS sequence"/>
</dbReference>
<dbReference type="InterPro" id="IPR054353">
    <property type="entry name" value="IstA-like_C"/>
</dbReference>
<dbReference type="GO" id="GO:0003676">
    <property type="term" value="F:nucleic acid binding"/>
    <property type="evidence" value="ECO:0007669"/>
    <property type="project" value="InterPro"/>
</dbReference>
<evidence type="ECO:0000259" key="3">
    <source>
        <dbReference type="PROSITE" id="PS50994"/>
    </source>
</evidence>
<name>A0A1G7ARP3_9PROT</name>
<evidence type="ECO:0000313" key="5">
    <source>
        <dbReference type="Proteomes" id="UP000198925"/>
    </source>
</evidence>
<feature type="domain" description="Integrase catalytic" evidence="3">
    <location>
        <begin position="136"/>
        <end position="316"/>
    </location>
</feature>
<dbReference type="Pfam" id="PF22483">
    <property type="entry name" value="Mu-transpos_C_2"/>
    <property type="match status" value="1"/>
</dbReference>
<evidence type="ECO:0000313" key="4">
    <source>
        <dbReference type="EMBL" id="SDE17207.1"/>
    </source>
</evidence>
<protein>
    <submittedName>
        <fullName evidence="4">Transposase</fullName>
    </submittedName>
</protein>
<dbReference type="AlphaFoldDB" id="A0A1G7ARP3"/>
<dbReference type="InterPro" id="IPR017895">
    <property type="entry name" value="HTH_IS408/IS1162_type"/>
</dbReference>
<accession>A0A1G7ARP3</accession>